<organism evidence="2 3">
    <name type="scientific">Methylobacterium cerastii</name>
    <dbReference type="NCBI Taxonomy" id="932741"/>
    <lineage>
        <taxon>Bacteria</taxon>
        <taxon>Pseudomonadati</taxon>
        <taxon>Pseudomonadota</taxon>
        <taxon>Alphaproteobacteria</taxon>
        <taxon>Hyphomicrobiales</taxon>
        <taxon>Methylobacteriaceae</taxon>
        <taxon>Methylobacterium</taxon>
    </lineage>
</organism>
<dbReference type="Proteomes" id="UP001055117">
    <property type="component" value="Unassembled WGS sequence"/>
</dbReference>
<gene>
    <name evidence="2" type="ORF">AFCDBAGC_4937</name>
</gene>
<keyword evidence="3" id="KW-1185">Reference proteome</keyword>
<protein>
    <submittedName>
        <fullName evidence="2">Uncharacterized protein</fullName>
    </submittedName>
</protein>
<sequence length="89" mass="9160">MGEDYEPAPSHGTLRWAIQTAGIAGLFGLVAVHHFAQPDRIPPASTHVAQSGIARGVIDPETTGSIAQGARAVRLDPCGLSGGTHALRP</sequence>
<evidence type="ECO:0000313" key="3">
    <source>
        <dbReference type="Proteomes" id="UP001055117"/>
    </source>
</evidence>
<reference evidence="2 3" key="1">
    <citation type="journal article" date="2021" name="Front. Microbiol.">
        <title>Comprehensive Comparative Genomics and Phenotyping of Methylobacterium Species.</title>
        <authorList>
            <person name="Alessa O."/>
            <person name="Ogura Y."/>
            <person name="Fujitani Y."/>
            <person name="Takami H."/>
            <person name="Hayashi T."/>
            <person name="Sahin N."/>
            <person name="Tani A."/>
        </authorList>
    </citation>
    <scope>NUCLEOTIDE SEQUENCE [LARGE SCALE GENOMIC DNA]</scope>
    <source>
        <strain evidence="2 3">DSM 23679</strain>
    </source>
</reference>
<name>A0ABQ4QP75_9HYPH</name>
<dbReference type="EMBL" id="BPQG01000112">
    <property type="protein sequence ID" value="GJD47052.1"/>
    <property type="molecule type" value="Genomic_DNA"/>
</dbReference>
<proteinExistence type="predicted"/>
<comment type="caution">
    <text evidence="2">The sequence shown here is derived from an EMBL/GenBank/DDBJ whole genome shotgun (WGS) entry which is preliminary data.</text>
</comment>
<dbReference type="RefSeq" id="WP_147831047.1">
    <property type="nucleotide sequence ID" value="NZ_BPQG01000112.1"/>
</dbReference>
<keyword evidence="1" id="KW-0812">Transmembrane</keyword>
<evidence type="ECO:0000256" key="1">
    <source>
        <dbReference type="SAM" id="Phobius"/>
    </source>
</evidence>
<keyword evidence="1" id="KW-0472">Membrane</keyword>
<evidence type="ECO:0000313" key="2">
    <source>
        <dbReference type="EMBL" id="GJD47052.1"/>
    </source>
</evidence>
<accession>A0ABQ4QP75</accession>
<feature type="transmembrane region" description="Helical" evidence="1">
    <location>
        <begin position="16"/>
        <end position="36"/>
    </location>
</feature>
<keyword evidence="1" id="KW-1133">Transmembrane helix</keyword>